<feature type="transmembrane region" description="Helical" evidence="1">
    <location>
        <begin position="12"/>
        <end position="30"/>
    </location>
</feature>
<keyword evidence="1" id="KW-0472">Membrane</keyword>
<dbReference type="InterPro" id="IPR037522">
    <property type="entry name" value="HD_GYP_dom"/>
</dbReference>
<evidence type="ECO:0000313" key="4">
    <source>
        <dbReference type="EMBL" id="TMQ74242.1"/>
    </source>
</evidence>
<comment type="caution">
    <text evidence="4">The sequence shown here is derived from an EMBL/GenBank/DDBJ whole genome shotgun (WGS) entry which is preliminary data.</text>
</comment>
<reference evidence="4 5" key="1">
    <citation type="journal article" date="2019" name="Nat. Microbiol.">
        <title>Mediterranean grassland soil C-N compound turnover is dependent on rainfall and depth, and is mediated by genomically divergent microorganisms.</title>
        <authorList>
            <person name="Diamond S."/>
            <person name="Andeer P.F."/>
            <person name="Li Z."/>
            <person name="Crits-Christoph A."/>
            <person name="Burstein D."/>
            <person name="Anantharaman K."/>
            <person name="Lane K.R."/>
            <person name="Thomas B.C."/>
            <person name="Pan C."/>
            <person name="Northen T.R."/>
            <person name="Banfield J.F."/>
        </authorList>
    </citation>
    <scope>NUCLEOTIDE SEQUENCE [LARGE SCALE GENOMIC DNA]</scope>
    <source>
        <strain evidence="4">WS_11</strain>
    </source>
</reference>
<dbReference type="Proteomes" id="UP000319771">
    <property type="component" value="Unassembled WGS sequence"/>
</dbReference>
<proteinExistence type="predicted"/>
<dbReference type="InterPro" id="IPR006674">
    <property type="entry name" value="HD_domain"/>
</dbReference>
<dbReference type="Gene3D" id="1.10.3210.10">
    <property type="entry name" value="Hypothetical protein af1432"/>
    <property type="match status" value="1"/>
</dbReference>
<feature type="domain" description="HD-GYP" evidence="3">
    <location>
        <begin position="121"/>
        <end position="316"/>
    </location>
</feature>
<gene>
    <name evidence="4" type="ORF">E6K81_00450</name>
</gene>
<organism evidence="4 5">
    <name type="scientific">Eiseniibacteriota bacterium</name>
    <dbReference type="NCBI Taxonomy" id="2212470"/>
    <lineage>
        <taxon>Bacteria</taxon>
        <taxon>Candidatus Eiseniibacteriota</taxon>
    </lineage>
</organism>
<keyword evidence="1" id="KW-0812">Transmembrane</keyword>
<evidence type="ECO:0000256" key="1">
    <source>
        <dbReference type="SAM" id="Phobius"/>
    </source>
</evidence>
<sequence length="322" mass="35105">MRARSRIREVNTGLLVLLGIVGVTGVLNFLVPDPRAFLNLYYLPVVLGAYLLGRRRGVLWALLACLIVIGLASADESRFIAAAGVTWTRWLDLGTWGGILLLTAYMVGSLYESNEAQLRELQDAYHGVVEIMSKLIDSVDRYTENHSGRVAEHAMRIARDLGLSEAEVEDIRVGAILHDIGKVDVSIDVLRKAAGLSAEEYAEMQTHVDKGALLVRSVGGILRHVVPMIAFHHERWDGTGYKGLAGEAIPLGARVIAIADTYDAIVNDRSYRRGRTHAQALVIIRGGQGVAVARRAESWPSGHVGARSRPRNAAIRAFSDTA</sequence>
<dbReference type="PANTHER" id="PTHR43155:SF2">
    <property type="entry name" value="CYCLIC DI-GMP PHOSPHODIESTERASE PA4108"/>
    <property type="match status" value="1"/>
</dbReference>
<accession>A0A538UEB5</accession>
<dbReference type="PROSITE" id="PS51832">
    <property type="entry name" value="HD_GYP"/>
    <property type="match status" value="1"/>
</dbReference>
<feature type="transmembrane region" description="Helical" evidence="1">
    <location>
        <begin position="94"/>
        <end position="111"/>
    </location>
</feature>
<feature type="transmembrane region" description="Helical" evidence="1">
    <location>
        <begin position="58"/>
        <end position="74"/>
    </location>
</feature>
<dbReference type="SMART" id="SM00471">
    <property type="entry name" value="HDc"/>
    <property type="match status" value="1"/>
</dbReference>
<evidence type="ECO:0000259" key="2">
    <source>
        <dbReference type="PROSITE" id="PS51831"/>
    </source>
</evidence>
<protein>
    <submittedName>
        <fullName evidence="4">HD domain-containing protein</fullName>
    </submittedName>
</protein>
<dbReference type="AlphaFoldDB" id="A0A538UEB5"/>
<dbReference type="PANTHER" id="PTHR43155">
    <property type="entry name" value="CYCLIC DI-GMP PHOSPHODIESTERASE PA4108-RELATED"/>
    <property type="match status" value="1"/>
</dbReference>
<evidence type="ECO:0000259" key="3">
    <source>
        <dbReference type="PROSITE" id="PS51832"/>
    </source>
</evidence>
<evidence type="ECO:0000313" key="5">
    <source>
        <dbReference type="Proteomes" id="UP000319771"/>
    </source>
</evidence>
<dbReference type="EMBL" id="VBPB01000005">
    <property type="protein sequence ID" value="TMQ74242.1"/>
    <property type="molecule type" value="Genomic_DNA"/>
</dbReference>
<dbReference type="InterPro" id="IPR006675">
    <property type="entry name" value="HDIG_dom"/>
</dbReference>
<feature type="domain" description="HD" evidence="2">
    <location>
        <begin position="143"/>
        <end position="265"/>
    </location>
</feature>
<dbReference type="PROSITE" id="PS51831">
    <property type="entry name" value="HD"/>
    <property type="match status" value="1"/>
</dbReference>
<feature type="transmembrane region" description="Helical" evidence="1">
    <location>
        <begin position="36"/>
        <end position="53"/>
    </location>
</feature>
<keyword evidence="1" id="KW-1133">Transmembrane helix</keyword>
<dbReference type="NCBIfam" id="TIGR00277">
    <property type="entry name" value="HDIG"/>
    <property type="match status" value="1"/>
</dbReference>
<dbReference type="CDD" id="cd00077">
    <property type="entry name" value="HDc"/>
    <property type="match status" value="1"/>
</dbReference>
<dbReference type="SUPFAM" id="SSF109604">
    <property type="entry name" value="HD-domain/PDEase-like"/>
    <property type="match status" value="1"/>
</dbReference>
<dbReference type="Pfam" id="PF13487">
    <property type="entry name" value="HD_5"/>
    <property type="match status" value="1"/>
</dbReference>
<dbReference type="InterPro" id="IPR003607">
    <property type="entry name" value="HD/PDEase_dom"/>
</dbReference>
<name>A0A538UEB5_UNCEI</name>